<dbReference type="eggNOG" id="ENOG502QQYD">
    <property type="taxonomic scope" value="Eukaryota"/>
</dbReference>
<dbReference type="Proteomes" id="UP000030645">
    <property type="component" value="Unassembled WGS sequence"/>
</dbReference>
<dbReference type="GO" id="GO:0016301">
    <property type="term" value="F:kinase activity"/>
    <property type="evidence" value="ECO:0007669"/>
    <property type="project" value="UniProtKB-KW"/>
</dbReference>
<evidence type="ECO:0000256" key="5">
    <source>
        <dbReference type="ARBA" id="ARBA00022729"/>
    </source>
</evidence>
<keyword evidence="5" id="KW-0732">Signal</keyword>
<keyword evidence="3" id="KW-0964">Secreted</keyword>
<name>W9RSK4_9ROSA</name>
<keyword evidence="7" id="KW-0472">Membrane</keyword>
<dbReference type="AlphaFoldDB" id="W9RSK4"/>
<evidence type="ECO:0000256" key="3">
    <source>
        <dbReference type="ARBA" id="ARBA00022512"/>
    </source>
</evidence>
<evidence type="ECO:0000256" key="6">
    <source>
        <dbReference type="ARBA" id="ARBA00022737"/>
    </source>
</evidence>
<reference evidence="10" key="1">
    <citation type="submission" date="2013-01" db="EMBL/GenBank/DDBJ databases">
        <title>Draft Genome Sequence of a Mulberry Tree, Morus notabilis C.K. Schneid.</title>
        <authorList>
            <person name="He N."/>
            <person name="Zhao S."/>
        </authorList>
    </citation>
    <scope>NUCLEOTIDE SEQUENCE</scope>
</reference>
<keyword evidence="4" id="KW-0433">Leucine-rich repeat</keyword>
<keyword evidence="9" id="KW-0418">Kinase</keyword>
<keyword evidence="9" id="KW-0675">Receptor</keyword>
<evidence type="ECO:0000256" key="7">
    <source>
        <dbReference type="ARBA" id="ARBA00023136"/>
    </source>
</evidence>
<proteinExistence type="inferred from homology"/>
<accession>W9RSK4</accession>
<sequence length="188" mass="21226">MTSPCTWYGIHCNHFGSVTKINLTSSGLKGTLHEFKFSSFPYLAYLDLSMNSLFGTIPPKIGHLSKLMYLDPSTNQFYGKFPVEICLLLDLEIEPLNSKYRNLLKLHYVNLSDNELNSGIPVQLGKLVQLSQLDLSHNYLSREIPTEFSNLQSLLTLNLSHNRLSGAIPESFQSHSRVFLGTPWLGIH</sequence>
<keyword evidence="3" id="KW-0134">Cell wall</keyword>
<evidence type="ECO:0000313" key="9">
    <source>
        <dbReference type="EMBL" id="EXC06735.1"/>
    </source>
</evidence>
<comment type="subcellular location">
    <subcellularLocation>
        <location evidence="2">Membrane</location>
    </subcellularLocation>
    <subcellularLocation>
        <location evidence="1">Secreted</location>
        <location evidence="1">Cell wall</location>
    </subcellularLocation>
</comment>
<organism evidence="9 10">
    <name type="scientific">Morus notabilis</name>
    <dbReference type="NCBI Taxonomy" id="981085"/>
    <lineage>
        <taxon>Eukaryota</taxon>
        <taxon>Viridiplantae</taxon>
        <taxon>Streptophyta</taxon>
        <taxon>Embryophyta</taxon>
        <taxon>Tracheophyta</taxon>
        <taxon>Spermatophyta</taxon>
        <taxon>Magnoliopsida</taxon>
        <taxon>eudicotyledons</taxon>
        <taxon>Gunneridae</taxon>
        <taxon>Pentapetalae</taxon>
        <taxon>rosids</taxon>
        <taxon>fabids</taxon>
        <taxon>Rosales</taxon>
        <taxon>Moraceae</taxon>
        <taxon>Moreae</taxon>
        <taxon>Morus</taxon>
    </lineage>
</organism>
<dbReference type="SUPFAM" id="SSF52058">
    <property type="entry name" value="L domain-like"/>
    <property type="match status" value="1"/>
</dbReference>
<keyword evidence="6" id="KW-0677">Repeat</keyword>
<keyword evidence="10" id="KW-1185">Reference proteome</keyword>
<dbReference type="SMART" id="SM00369">
    <property type="entry name" value="LRR_TYP"/>
    <property type="match status" value="2"/>
</dbReference>
<dbReference type="Gene3D" id="3.80.10.10">
    <property type="entry name" value="Ribonuclease Inhibitor"/>
    <property type="match status" value="2"/>
</dbReference>
<gene>
    <name evidence="9" type="ORF">L484_021575</name>
</gene>
<dbReference type="FunFam" id="3.80.10.10:FF:000383">
    <property type="entry name" value="Leucine-rich repeat receptor protein kinase EMS1"/>
    <property type="match status" value="1"/>
</dbReference>
<evidence type="ECO:0000256" key="8">
    <source>
        <dbReference type="ARBA" id="ARBA00038043"/>
    </source>
</evidence>
<evidence type="ECO:0000256" key="1">
    <source>
        <dbReference type="ARBA" id="ARBA00004191"/>
    </source>
</evidence>
<evidence type="ECO:0000256" key="4">
    <source>
        <dbReference type="ARBA" id="ARBA00022614"/>
    </source>
</evidence>
<dbReference type="PANTHER" id="PTHR48060">
    <property type="entry name" value="DNA DAMAGE-REPAIR/TOLERATION PROTEIN DRT100"/>
    <property type="match status" value="1"/>
</dbReference>
<dbReference type="EMBL" id="KE345565">
    <property type="protein sequence ID" value="EXC06735.1"/>
    <property type="molecule type" value="Genomic_DNA"/>
</dbReference>
<dbReference type="PANTHER" id="PTHR48060:SF24">
    <property type="entry name" value="NON-SPECIFIC SERINE_THREONINE PROTEIN KINASE"/>
    <property type="match status" value="1"/>
</dbReference>
<dbReference type="PRINTS" id="PR00019">
    <property type="entry name" value="LEURICHRPT"/>
</dbReference>
<dbReference type="InterPro" id="IPR053211">
    <property type="entry name" value="DNA_repair-toleration"/>
</dbReference>
<dbReference type="Pfam" id="PF00560">
    <property type="entry name" value="LRR_1"/>
    <property type="match status" value="4"/>
</dbReference>
<evidence type="ECO:0000313" key="10">
    <source>
        <dbReference type="Proteomes" id="UP000030645"/>
    </source>
</evidence>
<dbReference type="InterPro" id="IPR032675">
    <property type="entry name" value="LRR_dom_sf"/>
</dbReference>
<dbReference type="STRING" id="981085.W9RSK4"/>
<dbReference type="InterPro" id="IPR001611">
    <property type="entry name" value="Leu-rich_rpt"/>
</dbReference>
<protein>
    <submittedName>
        <fullName evidence="9">Putative leucine-rich repeat receptor-like protein kinase</fullName>
    </submittedName>
</protein>
<keyword evidence="9" id="KW-0808">Transferase</keyword>
<comment type="similarity">
    <text evidence="8">Belongs to the polygalacturonase-inhibiting protein family.</text>
</comment>
<dbReference type="GO" id="GO:0016020">
    <property type="term" value="C:membrane"/>
    <property type="evidence" value="ECO:0007669"/>
    <property type="project" value="UniProtKB-SubCell"/>
</dbReference>
<dbReference type="FunFam" id="3.80.10.10:FF:000400">
    <property type="entry name" value="Nuclear pore complex protein NUP107"/>
    <property type="match status" value="1"/>
</dbReference>
<evidence type="ECO:0000256" key="2">
    <source>
        <dbReference type="ARBA" id="ARBA00004370"/>
    </source>
</evidence>
<dbReference type="InterPro" id="IPR003591">
    <property type="entry name" value="Leu-rich_rpt_typical-subtyp"/>
</dbReference>